<keyword evidence="3" id="KW-1185">Reference proteome</keyword>
<dbReference type="Proteomes" id="UP001195483">
    <property type="component" value="Unassembled WGS sequence"/>
</dbReference>
<sequence length="202" mass="22752">MSQNLKKAFSEHRRIRLAQQRANRFDQKIKVSYGNQTPGRADVQTNSSLPQNPSLRNSQINNSFEGTASATTHPTPPLKRKDPERDTNHQQHTLETENPYPTAQTHTQEIGAKTNQTFTVFGSNPHKKPKLGEGHMACLPYTQNRGGGGAFPYITSNKSTTTKNSIDQIGRRYMKLGKIQAEKYKIMHPLHTQNPRKTTTTT</sequence>
<proteinExistence type="predicted"/>
<feature type="compositionally biased region" description="Basic and acidic residues" evidence="1">
    <location>
        <begin position="79"/>
        <end position="95"/>
    </location>
</feature>
<comment type="caution">
    <text evidence="2">The sequence shown here is derived from an EMBL/GenBank/DDBJ whole genome shotgun (WGS) entry which is preliminary data.</text>
</comment>
<name>A0AAE0VIY5_9BIVA</name>
<protein>
    <submittedName>
        <fullName evidence="2">Uncharacterized protein</fullName>
    </submittedName>
</protein>
<feature type="region of interest" description="Disordered" evidence="1">
    <location>
        <begin position="19"/>
        <end position="107"/>
    </location>
</feature>
<accession>A0AAE0VIY5</accession>
<reference evidence="2" key="3">
    <citation type="submission" date="2023-05" db="EMBL/GenBank/DDBJ databases">
        <authorList>
            <person name="Smith C.H."/>
        </authorList>
    </citation>
    <scope>NUCLEOTIDE SEQUENCE</scope>
    <source>
        <strain evidence="2">CHS0354</strain>
        <tissue evidence="2">Mantle</tissue>
    </source>
</reference>
<evidence type="ECO:0000313" key="2">
    <source>
        <dbReference type="EMBL" id="KAK3579331.1"/>
    </source>
</evidence>
<dbReference type="AlphaFoldDB" id="A0AAE0VIY5"/>
<reference evidence="2" key="2">
    <citation type="journal article" date="2021" name="Genome Biol. Evol.">
        <title>Developing a high-quality reference genome for a parasitic bivalve with doubly uniparental inheritance (Bivalvia: Unionida).</title>
        <authorList>
            <person name="Smith C.H."/>
        </authorList>
    </citation>
    <scope>NUCLEOTIDE SEQUENCE</scope>
    <source>
        <strain evidence="2">CHS0354</strain>
        <tissue evidence="2">Mantle</tissue>
    </source>
</reference>
<feature type="compositionally biased region" description="Polar residues" evidence="1">
    <location>
        <begin position="33"/>
        <end position="73"/>
    </location>
</feature>
<reference evidence="2" key="1">
    <citation type="journal article" date="2021" name="Genome Biol. Evol.">
        <title>A High-Quality Reference Genome for a Parasitic Bivalve with Doubly Uniparental Inheritance (Bivalvia: Unionida).</title>
        <authorList>
            <person name="Smith C.H."/>
        </authorList>
    </citation>
    <scope>NUCLEOTIDE SEQUENCE</scope>
    <source>
        <strain evidence="2">CHS0354</strain>
    </source>
</reference>
<evidence type="ECO:0000256" key="1">
    <source>
        <dbReference type="SAM" id="MobiDB-lite"/>
    </source>
</evidence>
<evidence type="ECO:0000313" key="3">
    <source>
        <dbReference type="Proteomes" id="UP001195483"/>
    </source>
</evidence>
<dbReference type="EMBL" id="JAEAOA010001776">
    <property type="protein sequence ID" value="KAK3579331.1"/>
    <property type="molecule type" value="Genomic_DNA"/>
</dbReference>
<organism evidence="2 3">
    <name type="scientific">Potamilus streckersoni</name>
    <dbReference type="NCBI Taxonomy" id="2493646"/>
    <lineage>
        <taxon>Eukaryota</taxon>
        <taxon>Metazoa</taxon>
        <taxon>Spiralia</taxon>
        <taxon>Lophotrochozoa</taxon>
        <taxon>Mollusca</taxon>
        <taxon>Bivalvia</taxon>
        <taxon>Autobranchia</taxon>
        <taxon>Heteroconchia</taxon>
        <taxon>Palaeoheterodonta</taxon>
        <taxon>Unionida</taxon>
        <taxon>Unionoidea</taxon>
        <taxon>Unionidae</taxon>
        <taxon>Ambleminae</taxon>
        <taxon>Lampsilini</taxon>
        <taxon>Potamilus</taxon>
    </lineage>
</organism>
<gene>
    <name evidence="2" type="ORF">CHS0354_029619</name>
</gene>